<evidence type="ECO:0000313" key="1">
    <source>
        <dbReference type="EMBL" id="TPX35202.1"/>
    </source>
</evidence>
<dbReference type="Proteomes" id="UP000317494">
    <property type="component" value="Unassembled WGS sequence"/>
</dbReference>
<dbReference type="AlphaFoldDB" id="A0A507C6F0"/>
<organism evidence="1 2">
    <name type="scientific">Synchytrium endobioticum</name>
    <dbReference type="NCBI Taxonomy" id="286115"/>
    <lineage>
        <taxon>Eukaryota</taxon>
        <taxon>Fungi</taxon>
        <taxon>Fungi incertae sedis</taxon>
        <taxon>Chytridiomycota</taxon>
        <taxon>Chytridiomycota incertae sedis</taxon>
        <taxon>Chytridiomycetes</taxon>
        <taxon>Synchytriales</taxon>
        <taxon>Synchytriaceae</taxon>
        <taxon>Synchytrium</taxon>
    </lineage>
</organism>
<evidence type="ECO:0000313" key="2">
    <source>
        <dbReference type="Proteomes" id="UP000317494"/>
    </source>
</evidence>
<protein>
    <submittedName>
        <fullName evidence="1">Uncharacterized protein</fullName>
    </submittedName>
</protein>
<reference evidence="1 2" key="1">
    <citation type="journal article" date="2019" name="Sci. Rep.">
        <title>Comparative genomics of chytrid fungi reveal insights into the obligate biotrophic and pathogenic lifestyle of Synchytrium endobioticum.</title>
        <authorList>
            <person name="van de Vossenberg B.T.L.H."/>
            <person name="Warris S."/>
            <person name="Nguyen H.D.T."/>
            <person name="van Gent-Pelzer M.P.E."/>
            <person name="Joly D.L."/>
            <person name="van de Geest H.C."/>
            <person name="Bonants P.J.M."/>
            <person name="Smith D.S."/>
            <person name="Levesque C.A."/>
            <person name="van der Lee T.A.J."/>
        </authorList>
    </citation>
    <scope>NUCLEOTIDE SEQUENCE [LARGE SCALE GENOMIC DNA]</scope>
    <source>
        <strain evidence="1 2">MB42</strain>
    </source>
</reference>
<accession>A0A507C6F0</accession>
<keyword evidence="2" id="KW-1185">Reference proteome</keyword>
<dbReference type="EMBL" id="QEAN01000476">
    <property type="protein sequence ID" value="TPX35202.1"/>
    <property type="molecule type" value="Genomic_DNA"/>
</dbReference>
<sequence>MDVSAQRQCCELVRRSRRKRRPCIYRAVLHLMILRTELLPNPFSTSSLLRCSCPPRLFDSGEKYRHE</sequence>
<proteinExistence type="predicted"/>
<comment type="caution">
    <text evidence="1">The sequence shown here is derived from an EMBL/GenBank/DDBJ whole genome shotgun (WGS) entry which is preliminary data.</text>
</comment>
<gene>
    <name evidence="1" type="ORF">SeMB42_g07201</name>
</gene>
<dbReference type="VEuPathDB" id="FungiDB:SeMB42_g07201"/>
<name>A0A507C6F0_9FUNG</name>